<dbReference type="AlphaFoldDB" id="A0A9Q3S064"/>
<dbReference type="RefSeq" id="WP_221428144.1">
    <property type="nucleotide sequence ID" value="NZ_JAHVJJ010000001.1"/>
</dbReference>
<comment type="caution">
    <text evidence="1">The sequence shown here is derived from an EMBL/GenBank/DDBJ whole genome shotgun (WGS) entry which is preliminary data.</text>
</comment>
<proteinExistence type="predicted"/>
<gene>
    <name evidence="1" type="ORF">KUV31_03550</name>
</gene>
<protein>
    <submittedName>
        <fullName evidence="1">Uncharacterized protein</fullName>
    </submittedName>
</protein>
<reference evidence="1" key="1">
    <citation type="submission" date="2021-06" db="EMBL/GenBank/DDBJ databases">
        <title>50 bacteria genomes isolated from Dapeng, Shenzhen, China.</title>
        <authorList>
            <person name="Zheng W."/>
            <person name="Yu S."/>
            <person name="Huang Y."/>
        </authorList>
    </citation>
    <scope>NUCLEOTIDE SEQUENCE</scope>
    <source>
        <strain evidence="1">DP4N28-2</strain>
    </source>
</reference>
<organism evidence="1 2">
    <name type="scientific">Qipengyuania aquimaris</name>
    <dbReference type="NCBI Taxonomy" id="255984"/>
    <lineage>
        <taxon>Bacteria</taxon>
        <taxon>Pseudomonadati</taxon>
        <taxon>Pseudomonadota</taxon>
        <taxon>Alphaproteobacteria</taxon>
        <taxon>Sphingomonadales</taxon>
        <taxon>Erythrobacteraceae</taxon>
        <taxon>Qipengyuania</taxon>
    </lineage>
</organism>
<evidence type="ECO:0000313" key="1">
    <source>
        <dbReference type="EMBL" id="MBY6217410.1"/>
    </source>
</evidence>
<name>A0A9Q3S064_9SPHN</name>
<dbReference type="Proteomes" id="UP000824927">
    <property type="component" value="Unassembled WGS sequence"/>
</dbReference>
<accession>A0A9Q3S064</accession>
<sequence>MGKSIASRFDNIDIAKSTLRAVIINDDELTLEMDFCLEPDHPDYEAPGADEECCWHPGLLKFAGITKLQLDRREVEQGEAMQRRFAIEKFNIEGTKFDMECEWGDIHLAARSIRVLTE</sequence>
<evidence type="ECO:0000313" key="2">
    <source>
        <dbReference type="Proteomes" id="UP000824927"/>
    </source>
</evidence>
<dbReference type="EMBL" id="JAHVKP010000001">
    <property type="protein sequence ID" value="MBY6217410.1"/>
    <property type="molecule type" value="Genomic_DNA"/>
</dbReference>